<comment type="similarity">
    <text evidence="5">Belongs to the bacterial ribosomal protein bL25 family. CTC subfamily.</text>
</comment>
<dbReference type="Gene3D" id="2.170.120.20">
    <property type="entry name" value="Ribosomal protein L25, beta domain"/>
    <property type="match status" value="1"/>
</dbReference>
<evidence type="ECO:0000256" key="1">
    <source>
        <dbReference type="ARBA" id="ARBA00022730"/>
    </source>
</evidence>
<dbReference type="PANTHER" id="PTHR33284">
    <property type="entry name" value="RIBOSOMAL PROTEIN L25/GLN-TRNA SYNTHETASE, ANTI-CODON-BINDING DOMAIN-CONTAINING PROTEIN"/>
    <property type="match status" value="1"/>
</dbReference>
<dbReference type="InterPro" id="IPR001021">
    <property type="entry name" value="Ribosomal_bL25_long"/>
</dbReference>
<keyword evidence="4 5" id="KW-0687">Ribonucleoprotein</keyword>
<dbReference type="InterPro" id="IPR029751">
    <property type="entry name" value="Ribosomal_L25_dom"/>
</dbReference>
<gene>
    <name evidence="5" type="primary">rplY</name>
    <name evidence="5" type="synonym">ctc</name>
    <name evidence="9" type="ORF">COT87_02095</name>
</gene>
<evidence type="ECO:0000256" key="2">
    <source>
        <dbReference type="ARBA" id="ARBA00022884"/>
    </source>
</evidence>
<name>A0A2H0VKU3_9BACT</name>
<dbReference type="InterPro" id="IPR037121">
    <property type="entry name" value="Ribosomal_bL25_C"/>
</dbReference>
<dbReference type="GO" id="GO:0003735">
    <property type="term" value="F:structural constituent of ribosome"/>
    <property type="evidence" value="ECO:0007669"/>
    <property type="project" value="InterPro"/>
</dbReference>
<accession>A0A2H0VKU3</accession>
<evidence type="ECO:0000256" key="3">
    <source>
        <dbReference type="ARBA" id="ARBA00022980"/>
    </source>
</evidence>
<evidence type="ECO:0000313" key="10">
    <source>
        <dbReference type="Proteomes" id="UP000230796"/>
    </source>
</evidence>
<reference evidence="10" key="1">
    <citation type="submission" date="2017-09" db="EMBL/GenBank/DDBJ databases">
        <title>Depth-based differentiation of microbial function through sediment-hosted aquifers and enrichment of novel symbionts in the deep terrestrial subsurface.</title>
        <authorList>
            <person name="Probst A.J."/>
            <person name="Ladd B."/>
            <person name="Jarett J.K."/>
            <person name="Geller-Mcgrath D.E."/>
            <person name="Sieber C.M.K."/>
            <person name="Emerson J.B."/>
            <person name="Anantharaman K."/>
            <person name="Thomas B.C."/>
            <person name="Malmstrom R."/>
            <person name="Stieglmeier M."/>
            <person name="Klingl A."/>
            <person name="Woyke T."/>
            <person name="Ryan C.M."/>
            <person name="Banfield J.F."/>
        </authorList>
    </citation>
    <scope>NUCLEOTIDE SEQUENCE [LARGE SCALE GENOMIC DNA]</scope>
</reference>
<feature type="compositionally biased region" description="Basic and acidic residues" evidence="6">
    <location>
        <begin position="219"/>
        <end position="228"/>
    </location>
</feature>
<keyword evidence="3 5" id="KW-0689">Ribosomal protein</keyword>
<dbReference type="AlphaFoldDB" id="A0A2H0VKU3"/>
<dbReference type="InterPro" id="IPR020930">
    <property type="entry name" value="Ribosomal_uL5_bac-type"/>
</dbReference>
<sequence>MTTFELNANKRTIFGRKTKQLRKQGFVPANIFGKKIKSLAIQLEKSNLLDTMRKAGETGLIHLKIKGDDKTHPVLVSGYAQDPVTNQMLHVDFHEVDLKQKVTAMVPVKVVGESEATKAGLVLVMLKNELEVEALPTDLPDVIEVDVTQLTAVDDSIHAKDLKLDRSKVTLSVEDEEMIVTIQEPESEVVPETTEGEAATEGEIPAESGSDQTSSEPAEGQKPEDKKE</sequence>
<evidence type="ECO:0000259" key="8">
    <source>
        <dbReference type="Pfam" id="PF14693"/>
    </source>
</evidence>
<feature type="compositionally biased region" description="Acidic residues" evidence="6">
    <location>
        <begin position="185"/>
        <end position="200"/>
    </location>
</feature>
<dbReference type="GO" id="GO:0022625">
    <property type="term" value="C:cytosolic large ribosomal subunit"/>
    <property type="evidence" value="ECO:0007669"/>
    <property type="project" value="TreeGrafter"/>
</dbReference>
<dbReference type="CDD" id="cd00495">
    <property type="entry name" value="Ribosomal_L25_TL5_CTC"/>
    <property type="match status" value="1"/>
</dbReference>
<feature type="region of interest" description="Disordered" evidence="6">
    <location>
        <begin position="182"/>
        <end position="228"/>
    </location>
</feature>
<dbReference type="NCBIfam" id="TIGR00731">
    <property type="entry name" value="bL25_bact_ctc"/>
    <property type="match status" value="1"/>
</dbReference>
<comment type="subunit">
    <text evidence="5">Part of the 50S ribosomal subunit; part of the 5S rRNA/L5/L18/L25 subcomplex. Contacts the 5S rRNA. Binds to the 5S rRNA independently of L5 and L18.</text>
</comment>
<dbReference type="GO" id="GO:0008097">
    <property type="term" value="F:5S rRNA binding"/>
    <property type="evidence" value="ECO:0007669"/>
    <property type="project" value="InterPro"/>
</dbReference>
<dbReference type="Pfam" id="PF14693">
    <property type="entry name" value="Ribosomal_TL5_C"/>
    <property type="match status" value="1"/>
</dbReference>
<protein>
    <recommendedName>
        <fullName evidence="5">Large ribosomal subunit protein bL25</fullName>
    </recommendedName>
    <alternativeName>
        <fullName evidence="5">General stress protein CTC</fullName>
    </alternativeName>
</protein>
<dbReference type="PANTHER" id="PTHR33284:SF1">
    <property type="entry name" value="RIBOSOMAL PROTEIN L25_GLN-TRNA SYNTHETASE, ANTI-CODON-BINDING DOMAIN-CONTAINING PROTEIN"/>
    <property type="match status" value="1"/>
</dbReference>
<dbReference type="InterPro" id="IPR020056">
    <property type="entry name" value="Rbsml_bL25/Gln-tRNA_synth_N"/>
</dbReference>
<evidence type="ECO:0000256" key="6">
    <source>
        <dbReference type="SAM" id="MobiDB-lite"/>
    </source>
</evidence>
<evidence type="ECO:0000256" key="4">
    <source>
        <dbReference type="ARBA" id="ARBA00023274"/>
    </source>
</evidence>
<feature type="domain" description="Large ribosomal subunit protein bL25 beta" evidence="8">
    <location>
        <begin position="101"/>
        <end position="185"/>
    </location>
</feature>
<dbReference type="Pfam" id="PF01386">
    <property type="entry name" value="Ribosomal_L25p"/>
    <property type="match status" value="1"/>
</dbReference>
<dbReference type="InterPro" id="IPR020057">
    <property type="entry name" value="Ribosomal_bL25_b-dom"/>
</dbReference>
<dbReference type="InterPro" id="IPR011035">
    <property type="entry name" value="Ribosomal_bL25/Gln-tRNA_synth"/>
</dbReference>
<keyword evidence="2 5" id="KW-0694">RNA-binding</keyword>
<comment type="caution">
    <text evidence="9">The sequence shown here is derived from an EMBL/GenBank/DDBJ whole genome shotgun (WGS) entry which is preliminary data.</text>
</comment>
<organism evidence="9 10">
    <name type="scientific">Candidatus Collierbacteria bacterium CG10_big_fil_rev_8_21_14_0_10_44_9</name>
    <dbReference type="NCBI Taxonomy" id="1974535"/>
    <lineage>
        <taxon>Bacteria</taxon>
        <taxon>Candidatus Collieribacteriota</taxon>
    </lineage>
</organism>
<proteinExistence type="inferred from homology"/>
<dbReference type="Proteomes" id="UP000230796">
    <property type="component" value="Unassembled WGS sequence"/>
</dbReference>
<dbReference type="SUPFAM" id="SSF50715">
    <property type="entry name" value="Ribosomal protein L25-like"/>
    <property type="match status" value="1"/>
</dbReference>
<dbReference type="HAMAP" id="MF_01334">
    <property type="entry name" value="Ribosomal_bL25_CTC"/>
    <property type="match status" value="1"/>
</dbReference>
<comment type="function">
    <text evidence="5">This is one of the proteins that binds to the 5S RNA in the ribosome where it forms part of the central protuberance.</text>
</comment>
<dbReference type="Gene3D" id="2.40.240.10">
    <property type="entry name" value="Ribosomal Protein L25, Chain P"/>
    <property type="match status" value="1"/>
</dbReference>
<evidence type="ECO:0000259" key="7">
    <source>
        <dbReference type="Pfam" id="PF01386"/>
    </source>
</evidence>
<evidence type="ECO:0000313" key="9">
    <source>
        <dbReference type="EMBL" id="PIR98950.1"/>
    </source>
</evidence>
<keyword evidence="1 5" id="KW-0699">rRNA-binding</keyword>
<evidence type="ECO:0000256" key="5">
    <source>
        <dbReference type="HAMAP-Rule" id="MF_01334"/>
    </source>
</evidence>
<dbReference type="EMBL" id="PFAF01000042">
    <property type="protein sequence ID" value="PIR98950.1"/>
    <property type="molecule type" value="Genomic_DNA"/>
</dbReference>
<feature type="domain" description="Large ribosomal subunit protein bL25 L25" evidence="7">
    <location>
        <begin position="6"/>
        <end position="93"/>
    </location>
</feature>
<dbReference type="GO" id="GO:0006412">
    <property type="term" value="P:translation"/>
    <property type="evidence" value="ECO:0007669"/>
    <property type="project" value="UniProtKB-UniRule"/>
</dbReference>